<evidence type="ECO:0000256" key="5">
    <source>
        <dbReference type="ARBA" id="ARBA00022989"/>
    </source>
</evidence>
<keyword evidence="6" id="KW-0406">Ion transport</keyword>
<dbReference type="GO" id="GO:0005886">
    <property type="term" value="C:plasma membrane"/>
    <property type="evidence" value="ECO:0007669"/>
    <property type="project" value="TreeGrafter"/>
</dbReference>
<keyword evidence="3" id="KW-0813">Transport</keyword>
<dbReference type="InterPro" id="IPR036837">
    <property type="entry name" value="Cation_efflux_CTD_sf"/>
</dbReference>
<dbReference type="SUPFAM" id="SSF161111">
    <property type="entry name" value="Cation efflux protein transmembrane domain-like"/>
    <property type="match status" value="1"/>
</dbReference>
<keyword evidence="7 8" id="KW-0472">Membrane</keyword>
<comment type="similarity">
    <text evidence="2">Belongs to the cation diffusion facilitator (CDF) transporter (TC 2.A.4) family. SLC30A subfamily.</text>
</comment>
<evidence type="ECO:0000256" key="2">
    <source>
        <dbReference type="ARBA" id="ARBA00008873"/>
    </source>
</evidence>
<evidence type="ECO:0000256" key="4">
    <source>
        <dbReference type="ARBA" id="ARBA00022692"/>
    </source>
</evidence>
<dbReference type="AlphaFoldDB" id="A0A844FLT5"/>
<evidence type="ECO:0000259" key="10">
    <source>
        <dbReference type="Pfam" id="PF16916"/>
    </source>
</evidence>
<feature type="transmembrane region" description="Helical" evidence="8">
    <location>
        <begin position="12"/>
        <end position="33"/>
    </location>
</feature>
<dbReference type="Gene3D" id="1.20.1510.10">
    <property type="entry name" value="Cation efflux protein transmembrane domain"/>
    <property type="match status" value="1"/>
</dbReference>
<keyword evidence="4 8" id="KW-0812">Transmembrane</keyword>
<feature type="transmembrane region" description="Helical" evidence="8">
    <location>
        <begin position="79"/>
        <end position="99"/>
    </location>
</feature>
<feature type="transmembrane region" description="Helical" evidence="8">
    <location>
        <begin position="39"/>
        <end position="59"/>
    </location>
</feature>
<dbReference type="InterPro" id="IPR027469">
    <property type="entry name" value="Cation_efflux_TMD_sf"/>
</dbReference>
<comment type="caution">
    <text evidence="11">The sequence shown here is derived from an EMBL/GenBank/DDBJ whole genome shotgun (WGS) entry which is preliminary data.</text>
</comment>
<protein>
    <submittedName>
        <fullName evidence="11">Cation transporter</fullName>
    </submittedName>
</protein>
<dbReference type="InterPro" id="IPR058533">
    <property type="entry name" value="Cation_efflux_TM"/>
</dbReference>
<reference evidence="11 12" key="1">
    <citation type="submission" date="2019-08" db="EMBL/GenBank/DDBJ databases">
        <title>In-depth cultivation of the pig gut microbiome towards novel bacterial diversity and tailored functional studies.</title>
        <authorList>
            <person name="Wylensek D."/>
            <person name="Hitch T.C.A."/>
            <person name="Clavel T."/>
        </authorList>
    </citation>
    <scope>NUCLEOTIDE SEQUENCE [LARGE SCALE GENOMIC DNA]</scope>
    <source>
        <strain evidence="11 12">WCA-470BD-2E</strain>
    </source>
</reference>
<dbReference type="NCBIfam" id="TIGR01297">
    <property type="entry name" value="CDF"/>
    <property type="match status" value="1"/>
</dbReference>
<gene>
    <name evidence="11" type="ORF">FYJ61_01800</name>
</gene>
<organism evidence="11 12">
    <name type="scientific">Lactobacillus equicursoris</name>
    <dbReference type="NCBI Taxonomy" id="420645"/>
    <lineage>
        <taxon>Bacteria</taxon>
        <taxon>Bacillati</taxon>
        <taxon>Bacillota</taxon>
        <taxon>Bacilli</taxon>
        <taxon>Lactobacillales</taxon>
        <taxon>Lactobacillaceae</taxon>
        <taxon>Lactobacillus</taxon>
    </lineage>
</organism>
<evidence type="ECO:0000256" key="7">
    <source>
        <dbReference type="ARBA" id="ARBA00023136"/>
    </source>
</evidence>
<dbReference type="PANTHER" id="PTHR11562:SF17">
    <property type="entry name" value="RE54080P-RELATED"/>
    <property type="match status" value="1"/>
</dbReference>
<dbReference type="Gene3D" id="3.30.70.1350">
    <property type="entry name" value="Cation efflux protein, cytoplasmic domain"/>
    <property type="match status" value="1"/>
</dbReference>
<dbReference type="Pfam" id="PF16916">
    <property type="entry name" value="ZT_dimer"/>
    <property type="match status" value="1"/>
</dbReference>
<comment type="subcellular location">
    <subcellularLocation>
        <location evidence="1">Membrane</location>
        <topology evidence="1">Multi-pass membrane protein</topology>
    </subcellularLocation>
</comment>
<dbReference type="Pfam" id="PF01545">
    <property type="entry name" value="Cation_efflux"/>
    <property type="match status" value="1"/>
</dbReference>
<dbReference type="PANTHER" id="PTHR11562">
    <property type="entry name" value="CATION EFFLUX PROTEIN/ ZINC TRANSPORTER"/>
    <property type="match status" value="1"/>
</dbReference>
<dbReference type="EMBL" id="VUMW01000003">
    <property type="protein sequence ID" value="MST79235.1"/>
    <property type="molecule type" value="Genomic_DNA"/>
</dbReference>
<evidence type="ECO:0000256" key="6">
    <source>
        <dbReference type="ARBA" id="ARBA00023065"/>
    </source>
</evidence>
<sequence>MNAKSTKSYMWVTILNVAVTVAEFVGGFLSGSLALLSDAVHNLTDVASIVLAYIANLIAKKHKNEHKTFGYKRAETLAAYTNGVILILISAYLFAEAIQRFSKPEVIEGKLMFAISLVGLAGNLFSMLILMRGAKKSLNARALFLNMLSDTLSSVAVVAGSLVITYFGWKLIDPILTLAASVMLFKEAIEVTKDSADVLMEANPDLDLKAIEEAVLSFKEVKRLHHLHVWRYSDDTIMLDAHMNVDPDLSAQRIEELSQEIAERLKTEFGINHVTLQAECGRGMDEDLISSDKEN</sequence>
<dbReference type="InterPro" id="IPR027470">
    <property type="entry name" value="Cation_efflux_CTD"/>
</dbReference>
<name>A0A844FLT5_9LACO</name>
<feature type="transmembrane region" description="Helical" evidence="8">
    <location>
        <begin position="143"/>
        <end position="169"/>
    </location>
</feature>
<feature type="transmembrane region" description="Helical" evidence="8">
    <location>
        <begin position="111"/>
        <end position="131"/>
    </location>
</feature>
<dbReference type="InterPro" id="IPR002524">
    <property type="entry name" value="Cation_efflux"/>
</dbReference>
<dbReference type="Proteomes" id="UP000452141">
    <property type="component" value="Unassembled WGS sequence"/>
</dbReference>
<dbReference type="GO" id="GO:0005385">
    <property type="term" value="F:zinc ion transmembrane transporter activity"/>
    <property type="evidence" value="ECO:0007669"/>
    <property type="project" value="TreeGrafter"/>
</dbReference>
<evidence type="ECO:0000313" key="12">
    <source>
        <dbReference type="Proteomes" id="UP000452141"/>
    </source>
</evidence>
<proteinExistence type="inferred from homology"/>
<accession>A0A844FLT5</accession>
<feature type="domain" description="Cation efflux protein cytoplasmic" evidence="10">
    <location>
        <begin position="204"/>
        <end position="279"/>
    </location>
</feature>
<dbReference type="InterPro" id="IPR050681">
    <property type="entry name" value="CDF/SLC30A"/>
</dbReference>
<evidence type="ECO:0000313" key="11">
    <source>
        <dbReference type="EMBL" id="MST79235.1"/>
    </source>
</evidence>
<feature type="domain" description="Cation efflux protein transmembrane" evidence="9">
    <location>
        <begin position="13"/>
        <end position="200"/>
    </location>
</feature>
<dbReference type="SUPFAM" id="SSF160240">
    <property type="entry name" value="Cation efflux protein cytoplasmic domain-like"/>
    <property type="match status" value="1"/>
</dbReference>
<evidence type="ECO:0000256" key="8">
    <source>
        <dbReference type="SAM" id="Phobius"/>
    </source>
</evidence>
<evidence type="ECO:0000256" key="3">
    <source>
        <dbReference type="ARBA" id="ARBA00022448"/>
    </source>
</evidence>
<evidence type="ECO:0000259" key="9">
    <source>
        <dbReference type="Pfam" id="PF01545"/>
    </source>
</evidence>
<evidence type="ECO:0000256" key="1">
    <source>
        <dbReference type="ARBA" id="ARBA00004141"/>
    </source>
</evidence>
<keyword evidence="5 8" id="KW-1133">Transmembrane helix</keyword>
<dbReference type="RefSeq" id="WP_154486361.1">
    <property type="nucleotide sequence ID" value="NZ_VUMW01000003.1"/>
</dbReference>